<dbReference type="RefSeq" id="WP_340609890.1">
    <property type="nucleotide sequence ID" value="NZ_JBBNAW010000001.1"/>
</dbReference>
<evidence type="ECO:0008006" key="3">
    <source>
        <dbReference type="Google" id="ProtNLM"/>
    </source>
</evidence>
<dbReference type="Proteomes" id="UP001386972">
    <property type="component" value="Unassembled WGS sequence"/>
</dbReference>
<proteinExistence type="predicted"/>
<organism evidence="1 2">
    <name type="scientific">Pseudomonas shirazensis</name>
    <dbReference type="NCBI Taxonomy" id="2745494"/>
    <lineage>
        <taxon>Bacteria</taxon>
        <taxon>Pseudomonadati</taxon>
        <taxon>Pseudomonadota</taxon>
        <taxon>Gammaproteobacteria</taxon>
        <taxon>Pseudomonadales</taxon>
        <taxon>Pseudomonadaceae</taxon>
        <taxon>Pseudomonas</taxon>
    </lineage>
</organism>
<name>A0ABU8ZTV7_9PSED</name>
<sequence length="235" mass="25845">MSDNQVVSVPRDWLNRVALLQMPLDDLQDQAAEFLAEQHQGEPVAWRGINELGEIVTEWIDGSPPDRMVDLCGNPDSFAKIELAYTHTDPAEVERLRDENRRLHEAGEFLDGVNQGIEDTLRAQLAERDALLRNLRPAISMVLNALDRDAAEGKAARGEMAAELRAALSASAEPSAPVKFEERGSGSLKFDKLLAEYHAILWASGEGGEVDYDLAGIGTAKKLQALHRAALERKP</sequence>
<comment type="caution">
    <text evidence="1">The sequence shown here is derived from an EMBL/GenBank/DDBJ whole genome shotgun (WGS) entry which is preliminary data.</text>
</comment>
<dbReference type="EMBL" id="JBBNAW010000001">
    <property type="protein sequence ID" value="MEK2607752.1"/>
    <property type="molecule type" value="Genomic_DNA"/>
</dbReference>
<keyword evidence="2" id="KW-1185">Reference proteome</keyword>
<evidence type="ECO:0000313" key="1">
    <source>
        <dbReference type="EMBL" id="MEK2607752.1"/>
    </source>
</evidence>
<accession>A0ABU8ZTV7</accession>
<evidence type="ECO:0000313" key="2">
    <source>
        <dbReference type="Proteomes" id="UP001386972"/>
    </source>
</evidence>
<gene>
    <name evidence="1" type="ORF">WLF18_01340</name>
</gene>
<reference evidence="1 2" key="1">
    <citation type="submission" date="2024-03" db="EMBL/GenBank/DDBJ databases">
        <title>Screening, Identification and Application of a Plant Lactobacillus Strain.</title>
        <authorList>
            <person name="Li Y.L."/>
        </authorList>
    </citation>
    <scope>NUCLEOTIDE SEQUENCE [LARGE SCALE GENOMIC DNA]</scope>
    <source>
        <strain evidence="1 2">JDB</strain>
    </source>
</reference>
<protein>
    <recommendedName>
        <fullName evidence="3">Mu-like prophage I protein</fullName>
    </recommendedName>
</protein>